<dbReference type="AlphaFoldDB" id="A0A061S6L6"/>
<organism evidence="1">
    <name type="scientific">Tetraselmis sp. GSL018</name>
    <dbReference type="NCBI Taxonomy" id="582737"/>
    <lineage>
        <taxon>Eukaryota</taxon>
        <taxon>Viridiplantae</taxon>
        <taxon>Chlorophyta</taxon>
        <taxon>core chlorophytes</taxon>
        <taxon>Chlorodendrophyceae</taxon>
        <taxon>Chlorodendrales</taxon>
        <taxon>Chlorodendraceae</taxon>
        <taxon>Tetraselmis</taxon>
    </lineage>
</organism>
<feature type="non-terminal residue" evidence="1">
    <location>
        <position position="1"/>
    </location>
</feature>
<proteinExistence type="predicted"/>
<evidence type="ECO:0000313" key="1">
    <source>
        <dbReference type="EMBL" id="JAC79908.1"/>
    </source>
</evidence>
<protein>
    <submittedName>
        <fullName evidence="1">Uncharacterized protein</fullName>
    </submittedName>
</protein>
<accession>A0A061S6L6</accession>
<gene>
    <name evidence="1" type="ORF">TSPGSL018_11554</name>
</gene>
<dbReference type="EMBL" id="GBEZ01005395">
    <property type="protein sequence ID" value="JAC79908.1"/>
    <property type="molecule type" value="Transcribed_RNA"/>
</dbReference>
<name>A0A061S6L6_9CHLO</name>
<reference evidence="1" key="1">
    <citation type="submission" date="2014-05" db="EMBL/GenBank/DDBJ databases">
        <title>The transcriptome of the halophilic microalga Tetraselmis sp. GSL018 isolated from the Great Salt Lake, Utah.</title>
        <authorList>
            <person name="Jinkerson R.E."/>
            <person name="D'Adamo S."/>
            <person name="Posewitz M.C."/>
        </authorList>
    </citation>
    <scope>NUCLEOTIDE SEQUENCE</scope>
    <source>
        <strain evidence="1">GSL018</strain>
    </source>
</reference>
<sequence length="52" mass="5958">VGSFPAASHSYVLSGRRQHTISVWHTHQQCDWEISFGCRVLNRKVSTRFARG</sequence>